<keyword evidence="2" id="KW-0732">Signal</keyword>
<feature type="chain" id="PRO_5034455995" evidence="2">
    <location>
        <begin position="21"/>
        <end position="236"/>
    </location>
</feature>
<sequence>MKTSLFSSIVILVVPLQSLAQPHPTIQCPVLPPDQHISRIQCEKHDGSVMEVDGPGSFNCRLSYVAIRPGSIKDNTYQQQEAFNDEHDQCELWVLQFSDDGLAQQSCCGEAGERLVNRVSRPQEQQVPDWDPAQLPLEFQDGVKDPVRHFQMDDRALSEEEENEDNEDEDEYEDEEEEYEEEGEVGEEEEEEEYKEEEGEEYEGDEGDEDEDEEDENEEYEEEGEEEDERESDEEK</sequence>
<name>A0A8H4PK64_9HYPO</name>
<gene>
    <name evidence="3" type="ORF">FALBO_6063</name>
</gene>
<keyword evidence="4" id="KW-1185">Reference proteome</keyword>
<proteinExistence type="predicted"/>
<dbReference type="Proteomes" id="UP000554235">
    <property type="component" value="Unassembled WGS sequence"/>
</dbReference>
<evidence type="ECO:0000256" key="2">
    <source>
        <dbReference type="SAM" id="SignalP"/>
    </source>
</evidence>
<reference evidence="3 4" key="1">
    <citation type="submission" date="2020-01" db="EMBL/GenBank/DDBJ databases">
        <title>Identification and distribution of gene clusters putatively required for synthesis of sphingolipid metabolism inhibitors in phylogenetically diverse species of the filamentous fungus Fusarium.</title>
        <authorList>
            <person name="Kim H.-S."/>
            <person name="Busman M."/>
            <person name="Brown D.W."/>
            <person name="Divon H."/>
            <person name="Uhlig S."/>
            <person name="Proctor R.H."/>
        </authorList>
    </citation>
    <scope>NUCLEOTIDE SEQUENCE [LARGE SCALE GENOMIC DNA]</scope>
    <source>
        <strain evidence="3 4">NRRL 20459</strain>
    </source>
</reference>
<protein>
    <submittedName>
        <fullName evidence="3">Uncharacterized protein</fullName>
    </submittedName>
</protein>
<organism evidence="3 4">
    <name type="scientific">Fusarium albosuccineum</name>
    <dbReference type="NCBI Taxonomy" id="1237068"/>
    <lineage>
        <taxon>Eukaryota</taxon>
        <taxon>Fungi</taxon>
        <taxon>Dikarya</taxon>
        <taxon>Ascomycota</taxon>
        <taxon>Pezizomycotina</taxon>
        <taxon>Sordariomycetes</taxon>
        <taxon>Hypocreomycetidae</taxon>
        <taxon>Hypocreales</taxon>
        <taxon>Nectriaceae</taxon>
        <taxon>Fusarium</taxon>
        <taxon>Fusarium decemcellulare species complex</taxon>
    </lineage>
</organism>
<dbReference type="AlphaFoldDB" id="A0A8H4PK64"/>
<feature type="signal peptide" evidence="2">
    <location>
        <begin position="1"/>
        <end position="20"/>
    </location>
</feature>
<evidence type="ECO:0000313" key="4">
    <source>
        <dbReference type="Proteomes" id="UP000554235"/>
    </source>
</evidence>
<evidence type="ECO:0000256" key="1">
    <source>
        <dbReference type="SAM" id="MobiDB-lite"/>
    </source>
</evidence>
<comment type="caution">
    <text evidence="3">The sequence shown here is derived from an EMBL/GenBank/DDBJ whole genome shotgun (WGS) entry which is preliminary data.</text>
</comment>
<dbReference type="EMBL" id="JAADYS010000794">
    <property type="protein sequence ID" value="KAF4467072.1"/>
    <property type="molecule type" value="Genomic_DNA"/>
</dbReference>
<evidence type="ECO:0000313" key="3">
    <source>
        <dbReference type="EMBL" id="KAF4467072.1"/>
    </source>
</evidence>
<feature type="compositionally biased region" description="Acidic residues" evidence="1">
    <location>
        <begin position="159"/>
        <end position="236"/>
    </location>
</feature>
<dbReference type="OrthoDB" id="5102538at2759"/>
<accession>A0A8H4PK64</accession>
<feature type="region of interest" description="Disordered" evidence="1">
    <location>
        <begin position="154"/>
        <end position="236"/>
    </location>
</feature>